<sequence length="545" mass="58328">MATLSSACSSYVRQPPGQPLKTLNVTNAILRTDKGQASSYRPQCTAKRKSAVELLQETKSLYVKSETVLDRKQELRRSLRSSGSSDKGSSSYDIASGCYNYKGNCCNWSSGSFTCLPPPKSPRLVAGCQRKSTADSQQLQNDLRRLLNTDSKENLFEATSVFLDDVIVPPPVQYRRSVSHGQQQQQQQQHHPCCCGPSAACHKSLPDLTDVATAATEAITDVATPAVMAGPIRHCRRSTSSGSVAAGDDDDEDADDDIFETYLPSPPGFGNKSRQDETDSVANVTSFPDSLSLTSYKTDARWQQSAHGGTGSSIEEENDDGSGGVSPRSSASPVKSTVSHGRWRPQTVGAAAMTAAGGHQPTPPAVPLRRHQLPTATDEFRGRPILRSKSDVGHRAPNLLSLLPVEVSKADERHVYDPSQLENFFGHLGLDPDEYKWIIKTDSETGSQVCFGGSNSSVGSVSGGSNNNNTNCFMDSHWAGGGGVRGDGDGCEGGTGRPVGKSGGLSSSSELPSIVERNARIIKWLWNCRKANLQQTPLPPTPSST</sequence>
<dbReference type="Pfam" id="PF14160">
    <property type="entry name" value="FAM110_C"/>
    <property type="match status" value="1"/>
</dbReference>
<organism evidence="4 5">
    <name type="scientific">Macrosiphum euphorbiae</name>
    <name type="common">potato aphid</name>
    <dbReference type="NCBI Taxonomy" id="13131"/>
    <lineage>
        <taxon>Eukaryota</taxon>
        <taxon>Metazoa</taxon>
        <taxon>Ecdysozoa</taxon>
        <taxon>Arthropoda</taxon>
        <taxon>Hexapoda</taxon>
        <taxon>Insecta</taxon>
        <taxon>Pterygota</taxon>
        <taxon>Neoptera</taxon>
        <taxon>Paraneoptera</taxon>
        <taxon>Hemiptera</taxon>
        <taxon>Sternorrhyncha</taxon>
        <taxon>Aphidomorpha</taxon>
        <taxon>Aphidoidea</taxon>
        <taxon>Aphididae</taxon>
        <taxon>Macrosiphini</taxon>
        <taxon>Macrosiphum</taxon>
    </lineage>
</organism>
<evidence type="ECO:0000256" key="1">
    <source>
        <dbReference type="ARBA" id="ARBA00010576"/>
    </source>
</evidence>
<protein>
    <recommendedName>
        <fullName evidence="3">Centrosome-associated FAM110 C-terminal domain-containing protein</fullName>
    </recommendedName>
</protein>
<proteinExistence type="inferred from homology"/>
<evidence type="ECO:0000313" key="4">
    <source>
        <dbReference type="EMBL" id="CAI6351276.1"/>
    </source>
</evidence>
<evidence type="ECO:0000259" key="3">
    <source>
        <dbReference type="Pfam" id="PF14160"/>
    </source>
</evidence>
<reference evidence="4 5" key="1">
    <citation type="submission" date="2023-01" db="EMBL/GenBank/DDBJ databases">
        <authorList>
            <person name="Whitehead M."/>
        </authorList>
    </citation>
    <scope>NUCLEOTIDE SEQUENCE [LARGE SCALE GENOMIC DNA]</scope>
</reference>
<dbReference type="PANTHER" id="PTHR14758">
    <property type="entry name" value="AGAP005440-PA"/>
    <property type="match status" value="1"/>
</dbReference>
<feature type="compositionally biased region" description="Acidic residues" evidence="2">
    <location>
        <begin position="247"/>
        <end position="259"/>
    </location>
</feature>
<evidence type="ECO:0000256" key="2">
    <source>
        <dbReference type="SAM" id="MobiDB-lite"/>
    </source>
</evidence>
<dbReference type="EMBL" id="CARXXK010000001">
    <property type="protein sequence ID" value="CAI6351276.1"/>
    <property type="molecule type" value="Genomic_DNA"/>
</dbReference>
<comment type="similarity">
    <text evidence="1">Belongs to the FAM110 family.</text>
</comment>
<dbReference type="PANTHER" id="PTHR14758:SF1">
    <property type="entry name" value="CENTROSOME-ASSOCIATED FAM110 C-TERMINAL DOMAIN-CONTAINING PROTEIN"/>
    <property type="match status" value="1"/>
</dbReference>
<accession>A0AAV0W672</accession>
<dbReference type="AlphaFoldDB" id="A0AAV0W672"/>
<name>A0AAV0W672_9HEMI</name>
<dbReference type="InterPro" id="IPR025740">
    <property type="entry name" value="FAM110"/>
</dbReference>
<feature type="compositionally biased region" description="Polar residues" evidence="2">
    <location>
        <begin position="327"/>
        <end position="339"/>
    </location>
</feature>
<feature type="domain" description="Centrosome-associated FAM110 C-terminal" evidence="3">
    <location>
        <begin position="417"/>
        <end position="531"/>
    </location>
</feature>
<evidence type="ECO:0000313" key="5">
    <source>
        <dbReference type="Proteomes" id="UP001160148"/>
    </source>
</evidence>
<feature type="compositionally biased region" description="Gly residues" evidence="2">
    <location>
        <begin position="486"/>
        <end position="503"/>
    </location>
</feature>
<feature type="region of interest" description="Disordered" evidence="2">
    <location>
        <begin position="300"/>
        <end position="344"/>
    </location>
</feature>
<feature type="region of interest" description="Disordered" evidence="2">
    <location>
        <begin position="486"/>
        <end position="510"/>
    </location>
</feature>
<keyword evidence="5" id="KW-1185">Reference proteome</keyword>
<feature type="region of interest" description="Disordered" evidence="2">
    <location>
        <begin position="234"/>
        <end position="283"/>
    </location>
</feature>
<comment type="caution">
    <text evidence="4">The sequence shown here is derived from an EMBL/GenBank/DDBJ whole genome shotgun (WGS) entry which is preliminary data.</text>
</comment>
<dbReference type="InterPro" id="IPR025741">
    <property type="entry name" value="FAM110_C"/>
</dbReference>
<dbReference type="Proteomes" id="UP001160148">
    <property type="component" value="Unassembled WGS sequence"/>
</dbReference>
<gene>
    <name evidence="4" type="ORF">MEUPH1_LOCUS7638</name>
</gene>